<evidence type="ECO:0000313" key="2">
    <source>
        <dbReference type="EMBL" id="GHC99802.1"/>
    </source>
</evidence>
<evidence type="ECO:0000259" key="1">
    <source>
        <dbReference type="Pfam" id="PF01266"/>
    </source>
</evidence>
<dbReference type="Proteomes" id="UP000638353">
    <property type="component" value="Unassembled WGS sequence"/>
</dbReference>
<feature type="domain" description="FAD dependent oxidoreductase" evidence="1">
    <location>
        <begin position="3"/>
        <end position="36"/>
    </location>
</feature>
<dbReference type="PRINTS" id="PR00420">
    <property type="entry name" value="RNGMNOXGNASE"/>
</dbReference>
<dbReference type="Gene3D" id="3.40.50.720">
    <property type="entry name" value="NAD(P)-binding Rossmann-like Domain"/>
    <property type="match status" value="1"/>
</dbReference>
<dbReference type="InterPro" id="IPR006076">
    <property type="entry name" value="FAD-dep_OxRdtase"/>
</dbReference>
<accession>A0A918X0B3</accession>
<dbReference type="AlphaFoldDB" id="A0A918X0B3"/>
<comment type="caution">
    <text evidence="2">The sequence shown here is derived from an EMBL/GenBank/DDBJ whole genome shotgun (WGS) entry which is preliminary data.</text>
</comment>
<gene>
    <name evidence="2" type="ORF">GCM10010334_43730</name>
</gene>
<dbReference type="PANTHER" id="PTHR42685">
    <property type="entry name" value="GERANYLGERANYL DIPHOSPHATE REDUCTASE"/>
    <property type="match status" value="1"/>
</dbReference>
<reference evidence="2" key="1">
    <citation type="journal article" date="2014" name="Int. J. Syst. Evol. Microbiol.">
        <title>Complete genome sequence of Corynebacterium casei LMG S-19264T (=DSM 44701T), isolated from a smear-ripened cheese.</title>
        <authorList>
            <consortium name="US DOE Joint Genome Institute (JGI-PGF)"/>
            <person name="Walter F."/>
            <person name="Albersmeier A."/>
            <person name="Kalinowski J."/>
            <person name="Ruckert C."/>
        </authorList>
    </citation>
    <scope>NUCLEOTIDE SEQUENCE</scope>
    <source>
        <strain evidence="2">JCM 4637</strain>
    </source>
</reference>
<dbReference type="RefSeq" id="WP_189824973.1">
    <property type="nucleotide sequence ID" value="NZ_BMVC01000008.1"/>
</dbReference>
<dbReference type="InterPro" id="IPR050407">
    <property type="entry name" value="Geranylgeranyl_reductase"/>
</dbReference>
<sequence length="454" mass="48614">MADIVVLGGGVAGLGLAVFAARRGHRVTLVERDGPPPAGGPHTEVADWDRRGVPHARQGHALLGLGIGVLREECPEVLAGLTDRGAVPVALETGGDDLGLLGRRLVFEAALRRRAVADPAVTLLHDRATGLLSRGTPHGVPHVHGVRLAEGGDLTADVVLDATGRRSSVAAWLTAIGGEPPRETVQACGFSYIAQEFALGPGGRFPSLRAPVVHELDFATVLAFPGDNGRFHLSTTVSSHDPVRTRLLERTVYLRFLESVAPVRAWLDGASPVGDPMPMAGLENRRRSLAVDGAPLVTGYALVGDASVQTNPTFGRGVSLALAHARTLADRLDRLDQNPYDWARETHGATDACLGQWFEQQVATDTARLAELAGGTHDDSLTARVLTALAVLREEDALVRIAAERVYHMLLTPAELMGDRKVARRVLAFLREHPDLRREHVGPNRQDFERLVTG</sequence>
<organism evidence="2 3">
    <name type="scientific">Streptomyces finlayi</name>
    <dbReference type="NCBI Taxonomy" id="67296"/>
    <lineage>
        <taxon>Bacteria</taxon>
        <taxon>Bacillati</taxon>
        <taxon>Actinomycetota</taxon>
        <taxon>Actinomycetes</taxon>
        <taxon>Kitasatosporales</taxon>
        <taxon>Streptomycetaceae</taxon>
        <taxon>Streptomyces</taxon>
    </lineage>
</organism>
<dbReference type="SUPFAM" id="SSF51905">
    <property type="entry name" value="FAD/NAD(P)-binding domain"/>
    <property type="match status" value="1"/>
</dbReference>
<evidence type="ECO:0000313" key="3">
    <source>
        <dbReference type="Proteomes" id="UP000638353"/>
    </source>
</evidence>
<protein>
    <recommendedName>
        <fullName evidence="1">FAD dependent oxidoreductase domain-containing protein</fullName>
    </recommendedName>
</protein>
<proteinExistence type="predicted"/>
<dbReference type="InterPro" id="IPR036188">
    <property type="entry name" value="FAD/NAD-bd_sf"/>
</dbReference>
<dbReference type="PANTHER" id="PTHR42685:SF22">
    <property type="entry name" value="CONDITIONED MEDIUM FACTOR RECEPTOR 1"/>
    <property type="match status" value="1"/>
</dbReference>
<dbReference type="Gene3D" id="3.50.50.60">
    <property type="entry name" value="FAD/NAD(P)-binding domain"/>
    <property type="match status" value="1"/>
</dbReference>
<dbReference type="EMBL" id="BMVC01000008">
    <property type="protein sequence ID" value="GHC99802.1"/>
    <property type="molecule type" value="Genomic_DNA"/>
</dbReference>
<name>A0A918X0B3_9ACTN</name>
<dbReference type="Pfam" id="PF01266">
    <property type="entry name" value="DAO"/>
    <property type="match status" value="1"/>
</dbReference>
<reference evidence="2" key="2">
    <citation type="submission" date="2020-09" db="EMBL/GenBank/DDBJ databases">
        <authorList>
            <person name="Sun Q."/>
            <person name="Ohkuma M."/>
        </authorList>
    </citation>
    <scope>NUCLEOTIDE SEQUENCE</scope>
    <source>
        <strain evidence="2">JCM 4637</strain>
    </source>
</reference>